<protein>
    <submittedName>
        <fullName evidence="5">ABC transporter ATP-binding protein</fullName>
    </submittedName>
</protein>
<keyword evidence="1" id="KW-0813">Transport</keyword>
<dbReference type="GO" id="GO:0005886">
    <property type="term" value="C:plasma membrane"/>
    <property type="evidence" value="ECO:0007669"/>
    <property type="project" value="TreeGrafter"/>
</dbReference>
<accession>A0A150Q905</accession>
<dbReference type="GO" id="GO:0005304">
    <property type="term" value="F:L-valine transmembrane transporter activity"/>
    <property type="evidence" value="ECO:0007669"/>
    <property type="project" value="TreeGrafter"/>
</dbReference>
<dbReference type="SUPFAM" id="SSF52540">
    <property type="entry name" value="P-loop containing nucleoside triphosphate hydrolases"/>
    <property type="match status" value="1"/>
</dbReference>
<evidence type="ECO:0000256" key="2">
    <source>
        <dbReference type="ARBA" id="ARBA00022741"/>
    </source>
</evidence>
<dbReference type="Gene3D" id="3.40.50.300">
    <property type="entry name" value="P-loop containing nucleotide triphosphate hydrolases"/>
    <property type="match status" value="1"/>
</dbReference>
<gene>
    <name evidence="5" type="primary">livG</name>
    <name evidence="5" type="ORF">BE15_23275</name>
</gene>
<evidence type="ECO:0000256" key="1">
    <source>
        <dbReference type="ARBA" id="ARBA00022448"/>
    </source>
</evidence>
<sequence length="272" mass="29946">MNLDLKHVTKRFGGLRAVGDVSFSVPERSIFGLIGPNGAGKTTVFNLITGVYKHDEGSIHFGGTDLAPLRPSQIARLGVARTFQNIRLFGQLTVLENVLVACENLRRSTLASALLRSPFFYRDEQEMTERALSLLSVFKLEDMADEISTSLSYGNQRRLEIARAMMLKPKLLLLDEPAAGMNYGEAEGLKQQIRWLRDTFEITVVLVEHNMQVVMGVCEEIHVLDHGETISHGTPVAVRKDPKVLAAYLGEEVEGEADEARIAASAAAQEPA</sequence>
<dbReference type="Pfam" id="PF12399">
    <property type="entry name" value="BCA_ABC_TP_C"/>
    <property type="match status" value="1"/>
</dbReference>
<dbReference type="GO" id="GO:0016887">
    <property type="term" value="F:ATP hydrolysis activity"/>
    <property type="evidence" value="ECO:0007669"/>
    <property type="project" value="InterPro"/>
</dbReference>
<dbReference type="PROSITE" id="PS00211">
    <property type="entry name" value="ABC_TRANSPORTER_1"/>
    <property type="match status" value="1"/>
</dbReference>
<organism evidence="5 6">
    <name type="scientific">Sorangium cellulosum</name>
    <name type="common">Polyangium cellulosum</name>
    <dbReference type="NCBI Taxonomy" id="56"/>
    <lineage>
        <taxon>Bacteria</taxon>
        <taxon>Pseudomonadati</taxon>
        <taxon>Myxococcota</taxon>
        <taxon>Polyangia</taxon>
        <taxon>Polyangiales</taxon>
        <taxon>Polyangiaceae</taxon>
        <taxon>Sorangium</taxon>
    </lineage>
</organism>
<evidence type="ECO:0000256" key="3">
    <source>
        <dbReference type="ARBA" id="ARBA00022840"/>
    </source>
</evidence>
<dbReference type="RefSeq" id="WP_061611717.1">
    <property type="nucleotide sequence ID" value="NZ_JEMA01000915.1"/>
</dbReference>
<dbReference type="PROSITE" id="PS50893">
    <property type="entry name" value="ABC_TRANSPORTER_2"/>
    <property type="match status" value="1"/>
</dbReference>
<proteinExistence type="predicted"/>
<dbReference type="GO" id="GO:0005524">
    <property type="term" value="F:ATP binding"/>
    <property type="evidence" value="ECO:0007669"/>
    <property type="project" value="UniProtKB-KW"/>
</dbReference>
<dbReference type="GO" id="GO:0015808">
    <property type="term" value="P:L-alanine transport"/>
    <property type="evidence" value="ECO:0007669"/>
    <property type="project" value="TreeGrafter"/>
</dbReference>
<evidence type="ECO:0000259" key="4">
    <source>
        <dbReference type="PROSITE" id="PS50893"/>
    </source>
</evidence>
<dbReference type="InterPro" id="IPR017871">
    <property type="entry name" value="ABC_transporter-like_CS"/>
</dbReference>
<dbReference type="Pfam" id="PF00005">
    <property type="entry name" value="ABC_tran"/>
    <property type="match status" value="1"/>
</dbReference>
<feature type="domain" description="ABC transporter" evidence="4">
    <location>
        <begin position="3"/>
        <end position="251"/>
    </location>
</feature>
<keyword evidence="2" id="KW-0547">Nucleotide-binding</keyword>
<dbReference type="CDD" id="cd03219">
    <property type="entry name" value="ABC_Mj1267_LivG_branched"/>
    <property type="match status" value="1"/>
</dbReference>
<dbReference type="InterPro" id="IPR003439">
    <property type="entry name" value="ABC_transporter-like_ATP-bd"/>
</dbReference>
<reference evidence="5 6" key="1">
    <citation type="submission" date="2014-02" db="EMBL/GenBank/DDBJ databases">
        <title>The small core and large imbalanced accessory genome model reveals a collaborative survival strategy of Sorangium cellulosum strains in nature.</title>
        <authorList>
            <person name="Han K."/>
            <person name="Peng R."/>
            <person name="Blom J."/>
            <person name="Li Y.-Z."/>
        </authorList>
    </citation>
    <scope>NUCLEOTIDE SEQUENCE [LARGE SCALE GENOMIC DNA]</scope>
    <source>
        <strain evidence="5 6">So0008-312</strain>
    </source>
</reference>
<dbReference type="GO" id="GO:0015188">
    <property type="term" value="F:L-isoleucine transmembrane transporter activity"/>
    <property type="evidence" value="ECO:0007669"/>
    <property type="project" value="TreeGrafter"/>
</dbReference>
<dbReference type="PANTHER" id="PTHR45772">
    <property type="entry name" value="CONSERVED COMPONENT OF ABC TRANSPORTER FOR NATURAL AMINO ACIDS-RELATED"/>
    <property type="match status" value="1"/>
</dbReference>
<dbReference type="GO" id="GO:0042941">
    <property type="term" value="P:D-alanine transmembrane transport"/>
    <property type="evidence" value="ECO:0007669"/>
    <property type="project" value="TreeGrafter"/>
</dbReference>
<dbReference type="GO" id="GO:1903805">
    <property type="term" value="P:L-valine import across plasma membrane"/>
    <property type="evidence" value="ECO:0007669"/>
    <property type="project" value="TreeGrafter"/>
</dbReference>
<dbReference type="OrthoDB" id="9805130at2"/>
<dbReference type="FunFam" id="3.40.50.300:FF:000421">
    <property type="entry name" value="Branched-chain amino acid ABC transporter ATP-binding protein"/>
    <property type="match status" value="1"/>
</dbReference>
<dbReference type="SMART" id="SM00382">
    <property type="entry name" value="AAA"/>
    <property type="match status" value="1"/>
</dbReference>
<dbReference type="Proteomes" id="UP000075260">
    <property type="component" value="Unassembled WGS sequence"/>
</dbReference>
<comment type="caution">
    <text evidence="5">The sequence shown here is derived from an EMBL/GenBank/DDBJ whole genome shotgun (WGS) entry which is preliminary data.</text>
</comment>
<keyword evidence="3 5" id="KW-0067">ATP-binding</keyword>
<name>A0A150Q905_SORCE</name>
<dbReference type="InterPro" id="IPR027417">
    <property type="entry name" value="P-loop_NTPase"/>
</dbReference>
<evidence type="ECO:0000313" key="5">
    <source>
        <dbReference type="EMBL" id="KYF64393.1"/>
    </source>
</evidence>
<dbReference type="AlphaFoldDB" id="A0A150Q905"/>
<dbReference type="PANTHER" id="PTHR45772:SF7">
    <property type="entry name" value="AMINO ACID ABC TRANSPORTER ATP-BINDING PROTEIN"/>
    <property type="match status" value="1"/>
</dbReference>
<dbReference type="GO" id="GO:0015192">
    <property type="term" value="F:L-phenylalanine transmembrane transporter activity"/>
    <property type="evidence" value="ECO:0007669"/>
    <property type="project" value="TreeGrafter"/>
</dbReference>
<dbReference type="InterPro" id="IPR032823">
    <property type="entry name" value="BCA_ABC_TP_C"/>
</dbReference>
<dbReference type="GO" id="GO:1903806">
    <property type="term" value="P:L-isoleucine import across plasma membrane"/>
    <property type="evidence" value="ECO:0007669"/>
    <property type="project" value="TreeGrafter"/>
</dbReference>
<evidence type="ECO:0000313" key="6">
    <source>
        <dbReference type="Proteomes" id="UP000075260"/>
    </source>
</evidence>
<dbReference type="EMBL" id="JEMA01000915">
    <property type="protein sequence ID" value="KYF64393.1"/>
    <property type="molecule type" value="Genomic_DNA"/>
</dbReference>
<dbReference type="InterPro" id="IPR003593">
    <property type="entry name" value="AAA+_ATPase"/>
</dbReference>
<dbReference type="InterPro" id="IPR051120">
    <property type="entry name" value="ABC_AA/LPS_Transport"/>
</dbReference>